<evidence type="ECO:0000256" key="3">
    <source>
        <dbReference type="ARBA" id="ARBA00022827"/>
    </source>
</evidence>
<dbReference type="SUPFAM" id="SSF51905">
    <property type="entry name" value="FAD/NAD(P)-binding domain"/>
    <property type="match status" value="1"/>
</dbReference>
<protein>
    <submittedName>
        <fullName evidence="7">FAD/NAD(P)-binding oxidoreductase</fullName>
    </submittedName>
</protein>
<gene>
    <name evidence="7" type="ORF">NCTC13335_01157</name>
</gene>
<keyword evidence="8" id="KW-1185">Reference proteome</keyword>
<evidence type="ECO:0000313" key="7">
    <source>
        <dbReference type="EMBL" id="STO93289.1"/>
    </source>
</evidence>
<keyword evidence="4" id="KW-0812">Transmembrane</keyword>
<dbReference type="Pfam" id="PF22780">
    <property type="entry name" value="HI0933_like_1st"/>
    <property type="match status" value="1"/>
</dbReference>
<evidence type="ECO:0000259" key="5">
    <source>
        <dbReference type="Pfam" id="PF03486"/>
    </source>
</evidence>
<dbReference type="InterPro" id="IPR004792">
    <property type="entry name" value="BaiN-like"/>
</dbReference>
<keyword evidence="4" id="KW-1133">Transmembrane helix</keyword>
<dbReference type="PANTHER" id="PTHR42887:SF2">
    <property type="entry name" value="OS12G0638800 PROTEIN"/>
    <property type="match status" value="1"/>
</dbReference>
<dbReference type="InterPro" id="IPR023166">
    <property type="entry name" value="BaiN-like_dom_sf"/>
</dbReference>
<dbReference type="Gene3D" id="2.40.30.10">
    <property type="entry name" value="Translation factors"/>
    <property type="match status" value="1"/>
</dbReference>
<keyword evidence="3" id="KW-0274">FAD</keyword>
<evidence type="ECO:0000256" key="2">
    <source>
        <dbReference type="ARBA" id="ARBA00022630"/>
    </source>
</evidence>
<dbReference type="AlphaFoldDB" id="A0A377IYW2"/>
<sequence length="411" mass="45193">MGYRYHIAMTNFIPTIIIGAGAAGLFCAAQLGKLGQQVSVFDNGKKIGRKILMSGGGFCNFTNLDVSAANYLSQNPHFVKSALSRFNQWDFIAKVAEHGIPYHEKELGQLFCDNGAQDIVAMLQQECAANGVHIQLRSSVESVQRLVGHENARFQLQINGQSWYCRNLVVASGGLSMPGLGATPLGYQLAEQFAIKVIPPRAALVPFTYREADKFLVCLAGISLPVTIQAQCGQSFTNQMLFTHRGISGPAVLQISNYWQPNQHLVIDLLPHHSIIEEIKQGKSNTPKLQLKTLLGRLLPKKLVELWLKAGLLQDETLANLSNTRMENIAQLIHQWHFTPNGTEGYRTAEVTAGGVDTHALSSKTMQAKDIEGLFFIGEVLDVTGWLGGYNFQWAWSSAFACAQAIHDLDQ</sequence>
<evidence type="ECO:0000256" key="1">
    <source>
        <dbReference type="ARBA" id="ARBA00001974"/>
    </source>
</evidence>
<keyword evidence="4" id="KW-0472">Membrane</keyword>
<feature type="domain" description="RsdA/BaiN/AoA(So)-like insert" evidence="6">
    <location>
        <begin position="201"/>
        <end position="351"/>
    </location>
</feature>
<evidence type="ECO:0000313" key="8">
    <source>
        <dbReference type="Proteomes" id="UP000255264"/>
    </source>
</evidence>
<name>A0A377IYW2_9PAST</name>
<dbReference type="SUPFAM" id="SSF160996">
    <property type="entry name" value="HI0933 insert domain-like"/>
    <property type="match status" value="1"/>
</dbReference>
<organism evidence="7 8">
    <name type="scientific">Haemophilus pittmaniae</name>
    <dbReference type="NCBI Taxonomy" id="249188"/>
    <lineage>
        <taxon>Bacteria</taxon>
        <taxon>Pseudomonadati</taxon>
        <taxon>Pseudomonadota</taxon>
        <taxon>Gammaproteobacteria</taxon>
        <taxon>Pasteurellales</taxon>
        <taxon>Pasteurellaceae</taxon>
        <taxon>Haemophilus</taxon>
    </lineage>
</organism>
<evidence type="ECO:0000256" key="4">
    <source>
        <dbReference type="SAM" id="Phobius"/>
    </source>
</evidence>
<keyword evidence="2" id="KW-0285">Flavoprotein</keyword>
<dbReference type="PANTHER" id="PTHR42887">
    <property type="entry name" value="OS12G0638800 PROTEIN"/>
    <property type="match status" value="1"/>
</dbReference>
<evidence type="ECO:0000259" key="6">
    <source>
        <dbReference type="Pfam" id="PF22780"/>
    </source>
</evidence>
<dbReference type="Gene3D" id="1.10.8.260">
    <property type="entry name" value="HI0933 insert domain-like"/>
    <property type="match status" value="1"/>
</dbReference>
<dbReference type="InterPro" id="IPR057661">
    <property type="entry name" value="RsdA/BaiN/AoA(So)_Rossmann"/>
</dbReference>
<accession>A0A377IYW2</accession>
<dbReference type="EMBL" id="UGHS01000004">
    <property type="protein sequence ID" value="STO93289.1"/>
    <property type="molecule type" value="Genomic_DNA"/>
</dbReference>
<dbReference type="Pfam" id="PF03486">
    <property type="entry name" value="HI0933_like"/>
    <property type="match status" value="1"/>
</dbReference>
<proteinExistence type="predicted"/>
<feature type="domain" description="RsdA/BaiN/AoA(So)-like Rossmann fold-like" evidence="5">
    <location>
        <begin position="15"/>
        <end position="404"/>
    </location>
</feature>
<dbReference type="InterPro" id="IPR055178">
    <property type="entry name" value="RsdA/BaiN/AoA(So)-like_dom"/>
</dbReference>
<dbReference type="Gene3D" id="3.50.50.60">
    <property type="entry name" value="FAD/NAD(P)-binding domain"/>
    <property type="match status" value="1"/>
</dbReference>
<reference evidence="7 8" key="1">
    <citation type="submission" date="2018-06" db="EMBL/GenBank/DDBJ databases">
        <authorList>
            <consortium name="Pathogen Informatics"/>
            <person name="Doyle S."/>
        </authorList>
    </citation>
    <scope>NUCLEOTIDE SEQUENCE [LARGE SCALE GENOMIC DNA]</scope>
    <source>
        <strain evidence="7 8">NCTC13335</strain>
    </source>
</reference>
<dbReference type="Proteomes" id="UP000255264">
    <property type="component" value="Unassembled WGS sequence"/>
</dbReference>
<dbReference type="InterPro" id="IPR036188">
    <property type="entry name" value="FAD/NAD-bd_sf"/>
</dbReference>
<comment type="cofactor">
    <cofactor evidence="1">
        <name>FAD</name>
        <dbReference type="ChEBI" id="CHEBI:57692"/>
    </cofactor>
</comment>
<dbReference type="NCBIfam" id="TIGR00275">
    <property type="entry name" value="aminoacetone oxidase family FAD-binding enzyme"/>
    <property type="match status" value="1"/>
</dbReference>
<feature type="transmembrane region" description="Helical" evidence="4">
    <location>
        <begin position="12"/>
        <end position="31"/>
    </location>
</feature>
<dbReference type="OrthoDB" id="9773233at2"/>